<organism evidence="1 2">
    <name type="scientific">Vibrio ponticus</name>
    <dbReference type="NCBI Taxonomy" id="265668"/>
    <lineage>
        <taxon>Bacteria</taxon>
        <taxon>Pseudomonadati</taxon>
        <taxon>Pseudomonadota</taxon>
        <taxon>Gammaproteobacteria</taxon>
        <taxon>Vibrionales</taxon>
        <taxon>Vibrionaceae</taxon>
        <taxon>Vibrio</taxon>
    </lineage>
</organism>
<gene>
    <name evidence="1" type="ORF">EGH82_10400</name>
</gene>
<evidence type="ECO:0008006" key="3">
    <source>
        <dbReference type="Google" id="ProtNLM"/>
    </source>
</evidence>
<dbReference type="Pfam" id="PF10963">
    <property type="entry name" value="Phage_TAC_10"/>
    <property type="match status" value="1"/>
</dbReference>
<evidence type="ECO:0000313" key="1">
    <source>
        <dbReference type="EMBL" id="ROV60206.1"/>
    </source>
</evidence>
<protein>
    <recommendedName>
        <fullName evidence="3">Phage protein</fullName>
    </recommendedName>
</protein>
<dbReference type="AlphaFoldDB" id="A0A3N3E0L1"/>
<dbReference type="Proteomes" id="UP000278792">
    <property type="component" value="Unassembled WGS sequence"/>
</dbReference>
<dbReference type="EMBL" id="RKIK01000025">
    <property type="protein sequence ID" value="ROV60206.1"/>
    <property type="molecule type" value="Genomic_DNA"/>
</dbReference>
<dbReference type="InterPro" id="IPR024406">
    <property type="entry name" value="TAC-10"/>
</dbReference>
<evidence type="ECO:0000313" key="2">
    <source>
        <dbReference type="Proteomes" id="UP000278792"/>
    </source>
</evidence>
<dbReference type="RefSeq" id="WP_123782030.1">
    <property type="nucleotide sequence ID" value="NZ_RKIK01000025.1"/>
</dbReference>
<proteinExistence type="predicted"/>
<accession>A0A3N3E0L1</accession>
<name>A0A3N3E0L1_9VIBR</name>
<sequence>MTQKTIVLIVAGKEMTFVPDADMYGEYIGSSAQGLIADASHNLVMQAVADESKEEVRTLLDSNVGAAIQLAANIVKNYAPKIAITVKK</sequence>
<comment type="caution">
    <text evidence="1">The sequence shown here is derived from an EMBL/GenBank/DDBJ whole genome shotgun (WGS) entry which is preliminary data.</text>
</comment>
<reference evidence="1 2" key="1">
    <citation type="submission" date="2018-11" db="EMBL/GenBank/DDBJ databases">
        <title>Vibrio ponticus strain CAIM 1751 pathogenic for the snapper Lutjanus guttatus.</title>
        <authorList>
            <person name="Soto-Rodriguez S."/>
            <person name="Lozano-Olvera R."/>
            <person name="Gomez-Gil B."/>
        </authorList>
    </citation>
    <scope>NUCLEOTIDE SEQUENCE [LARGE SCALE GENOMIC DNA]</scope>
    <source>
        <strain evidence="1 2">CAIM 1751</strain>
    </source>
</reference>